<accession>A0A507AWH6</accession>
<feature type="compositionally biased region" description="Acidic residues" evidence="1">
    <location>
        <begin position="344"/>
        <end position="356"/>
    </location>
</feature>
<organism evidence="2 3">
    <name type="scientific">Thyridium curvatum</name>
    <dbReference type="NCBI Taxonomy" id="1093900"/>
    <lineage>
        <taxon>Eukaryota</taxon>
        <taxon>Fungi</taxon>
        <taxon>Dikarya</taxon>
        <taxon>Ascomycota</taxon>
        <taxon>Pezizomycotina</taxon>
        <taxon>Sordariomycetes</taxon>
        <taxon>Sordariomycetidae</taxon>
        <taxon>Thyridiales</taxon>
        <taxon>Thyridiaceae</taxon>
        <taxon>Thyridium</taxon>
    </lineage>
</organism>
<feature type="compositionally biased region" description="Low complexity" evidence="1">
    <location>
        <begin position="283"/>
        <end position="323"/>
    </location>
</feature>
<evidence type="ECO:0000256" key="1">
    <source>
        <dbReference type="SAM" id="MobiDB-lite"/>
    </source>
</evidence>
<keyword evidence="3" id="KW-1185">Reference proteome</keyword>
<reference evidence="2 3" key="1">
    <citation type="submission" date="2019-06" db="EMBL/GenBank/DDBJ databases">
        <title>Draft genome sequence of the filamentous fungus Phialemoniopsis curvata isolated from diesel fuel.</title>
        <authorList>
            <person name="Varaljay V.A."/>
            <person name="Lyon W.J."/>
            <person name="Crouch A.L."/>
            <person name="Drake C.E."/>
            <person name="Hollomon J.M."/>
            <person name="Nadeau L.J."/>
            <person name="Nunn H.S."/>
            <person name="Stevenson B.S."/>
            <person name="Bojanowski C.L."/>
            <person name="Crookes-Goodson W.J."/>
        </authorList>
    </citation>
    <scope>NUCLEOTIDE SEQUENCE [LARGE SCALE GENOMIC DNA]</scope>
    <source>
        <strain evidence="2 3">D216</strain>
    </source>
</reference>
<feature type="region of interest" description="Disordered" evidence="1">
    <location>
        <begin position="68"/>
        <end position="91"/>
    </location>
</feature>
<feature type="compositionally biased region" description="Basic residues" evidence="1">
    <location>
        <begin position="28"/>
        <end position="37"/>
    </location>
</feature>
<dbReference type="RefSeq" id="XP_030992485.1">
    <property type="nucleotide sequence ID" value="XM_031143187.1"/>
</dbReference>
<dbReference type="GeneID" id="41975790"/>
<feature type="compositionally biased region" description="Low complexity" evidence="1">
    <location>
        <begin position="221"/>
        <end position="236"/>
    </location>
</feature>
<evidence type="ECO:0000313" key="2">
    <source>
        <dbReference type="EMBL" id="TPX10774.1"/>
    </source>
</evidence>
<feature type="region of interest" description="Disordered" evidence="1">
    <location>
        <begin position="1"/>
        <end position="47"/>
    </location>
</feature>
<proteinExistence type="predicted"/>
<name>A0A507AWH6_9PEZI</name>
<evidence type="ECO:0000313" key="3">
    <source>
        <dbReference type="Proteomes" id="UP000319257"/>
    </source>
</evidence>
<feature type="compositionally biased region" description="Basic and acidic residues" evidence="1">
    <location>
        <begin position="206"/>
        <end position="215"/>
    </location>
</feature>
<feature type="compositionally biased region" description="Polar residues" evidence="1">
    <location>
        <begin position="142"/>
        <end position="153"/>
    </location>
</feature>
<dbReference type="InParanoid" id="A0A507AWH6"/>
<dbReference type="AlphaFoldDB" id="A0A507AWH6"/>
<comment type="caution">
    <text evidence="2">The sequence shown here is derived from an EMBL/GenBank/DDBJ whole genome shotgun (WGS) entry which is preliminary data.</text>
</comment>
<gene>
    <name evidence="2" type="ORF">E0L32_008343</name>
</gene>
<dbReference type="OrthoDB" id="3946700at2759"/>
<dbReference type="EMBL" id="SKBQ01000054">
    <property type="protein sequence ID" value="TPX10774.1"/>
    <property type="molecule type" value="Genomic_DNA"/>
</dbReference>
<sequence>MGLPLYIAPVESDVQGKSSPKSPAHARSAIRRLRLRSRGNGPAREQQRRVLAAAAAYEDDFTLPSLVLHDYEAPRPPSPPAPTRGAERARQRLHEMFGNRMNTMEALDDRVVERFGERWAELHARSNPSPLLDTQGDAGPSVPSTRHQENAPQQPLAGYHAVPGHTDLPSDLPSHESSSRRSLRRIPRSPPPLRRVRSPEYLTLDRAGRAGRADLAHSILSEPRSSEYSQQSQQIEQQRRRFESRLLSSLRSRYPSVYYPPANLDGLGDRDRSLSPEGDGVWDTLLTTLTPDPQPPSVGSSFASTSASAAASQGAATGSSNTSFTGPDPAEESLLEPQSGCENSDSEGEDEDEDDLGQNTLTRFPLGHRSTRSYANVAAHQSGNDDTFEVLGGIGGMQRIVRNLARREDIPDEWWAEAGLSRTLSRDGTD</sequence>
<feature type="region of interest" description="Disordered" evidence="1">
    <location>
        <begin position="255"/>
        <end position="367"/>
    </location>
</feature>
<feature type="region of interest" description="Disordered" evidence="1">
    <location>
        <begin position="125"/>
        <end position="240"/>
    </location>
</feature>
<dbReference type="Proteomes" id="UP000319257">
    <property type="component" value="Unassembled WGS sequence"/>
</dbReference>
<protein>
    <submittedName>
        <fullName evidence="2">Uncharacterized protein</fullName>
    </submittedName>
</protein>